<dbReference type="EMBL" id="KN824705">
    <property type="protein sequence ID" value="KIM19440.1"/>
    <property type="molecule type" value="Genomic_DNA"/>
</dbReference>
<reference evidence="2 3" key="1">
    <citation type="submission" date="2014-04" db="EMBL/GenBank/DDBJ databases">
        <authorList>
            <consortium name="DOE Joint Genome Institute"/>
            <person name="Kuo A."/>
            <person name="Zuccaro A."/>
            <person name="Kohler A."/>
            <person name="Nagy L.G."/>
            <person name="Floudas D."/>
            <person name="Copeland A."/>
            <person name="Barry K.W."/>
            <person name="Cichocki N."/>
            <person name="Veneault-Fourrey C."/>
            <person name="LaButti K."/>
            <person name="Lindquist E.A."/>
            <person name="Lipzen A."/>
            <person name="Lundell T."/>
            <person name="Morin E."/>
            <person name="Murat C."/>
            <person name="Sun H."/>
            <person name="Tunlid A."/>
            <person name="Henrissat B."/>
            <person name="Grigoriev I.V."/>
            <person name="Hibbett D.S."/>
            <person name="Martin F."/>
            <person name="Nordberg H.P."/>
            <person name="Cantor M.N."/>
            <person name="Hua S.X."/>
        </authorList>
    </citation>
    <scope>NUCLEOTIDE SEQUENCE [LARGE SCALE GENOMIC DNA]</scope>
    <source>
        <strain evidence="2 3">MAFF 305830</strain>
    </source>
</reference>
<evidence type="ECO:0000313" key="2">
    <source>
        <dbReference type="EMBL" id="KIM19440.1"/>
    </source>
</evidence>
<evidence type="ECO:0000313" key="3">
    <source>
        <dbReference type="Proteomes" id="UP000054097"/>
    </source>
</evidence>
<name>A0A0C3A435_SERVB</name>
<dbReference type="AlphaFoldDB" id="A0A0C3A435"/>
<sequence>MADEARSSFPAEVPKQPKNLDYASHKNDEPAAAIKPALKEISPEAFRALLRFSEKDERPQVDIYPLVSSYRSNITRTTCHQLFNAIVATLKGEHVSSIEFHIQGDKVPEDAPAGTFCHPDVIAFDRSQPVVDKATDSETRSKFNQSIPLVSTESEYRDWTRLEAIGVFESKGKDKEKDLIQASISGKQASTSFLPGRVVHVAPQSCHGRAPTI</sequence>
<feature type="region of interest" description="Disordered" evidence="1">
    <location>
        <begin position="1"/>
        <end position="27"/>
    </location>
</feature>
<keyword evidence="3" id="KW-1185">Reference proteome</keyword>
<dbReference type="HOGENOM" id="CLU_1295105_0_0_1"/>
<gene>
    <name evidence="2" type="ORF">M408DRAFT_31220</name>
</gene>
<reference evidence="3" key="2">
    <citation type="submission" date="2015-01" db="EMBL/GenBank/DDBJ databases">
        <title>Evolutionary Origins and Diversification of the Mycorrhizal Mutualists.</title>
        <authorList>
            <consortium name="DOE Joint Genome Institute"/>
            <consortium name="Mycorrhizal Genomics Consortium"/>
            <person name="Kohler A."/>
            <person name="Kuo A."/>
            <person name="Nagy L.G."/>
            <person name="Floudas D."/>
            <person name="Copeland A."/>
            <person name="Barry K.W."/>
            <person name="Cichocki N."/>
            <person name="Veneault-Fourrey C."/>
            <person name="LaButti K."/>
            <person name="Lindquist E.A."/>
            <person name="Lipzen A."/>
            <person name="Lundell T."/>
            <person name="Morin E."/>
            <person name="Murat C."/>
            <person name="Riley R."/>
            <person name="Ohm R."/>
            <person name="Sun H."/>
            <person name="Tunlid A."/>
            <person name="Henrissat B."/>
            <person name="Grigoriev I.V."/>
            <person name="Hibbett D.S."/>
            <person name="Martin F."/>
        </authorList>
    </citation>
    <scope>NUCLEOTIDE SEQUENCE [LARGE SCALE GENOMIC DNA]</scope>
    <source>
        <strain evidence="3">MAFF 305830</strain>
    </source>
</reference>
<proteinExistence type="predicted"/>
<protein>
    <submittedName>
        <fullName evidence="2">Uncharacterized protein</fullName>
    </submittedName>
</protein>
<accession>A0A0C3A435</accession>
<dbReference type="Proteomes" id="UP000054097">
    <property type="component" value="Unassembled WGS sequence"/>
</dbReference>
<evidence type="ECO:0000256" key="1">
    <source>
        <dbReference type="SAM" id="MobiDB-lite"/>
    </source>
</evidence>
<organism evidence="2 3">
    <name type="scientific">Serendipita vermifera MAFF 305830</name>
    <dbReference type="NCBI Taxonomy" id="933852"/>
    <lineage>
        <taxon>Eukaryota</taxon>
        <taxon>Fungi</taxon>
        <taxon>Dikarya</taxon>
        <taxon>Basidiomycota</taxon>
        <taxon>Agaricomycotina</taxon>
        <taxon>Agaricomycetes</taxon>
        <taxon>Sebacinales</taxon>
        <taxon>Serendipitaceae</taxon>
        <taxon>Serendipita</taxon>
    </lineage>
</organism>